<name>A0A8H9M281_9ALTE</name>
<proteinExistence type="predicted"/>
<dbReference type="PANTHER" id="PTHR43228:SF1">
    <property type="entry name" value="TWO-COMPONENT RESPONSE REGULATOR ARR22"/>
    <property type="match status" value="1"/>
</dbReference>
<reference evidence="4 5" key="1">
    <citation type="journal article" date="2014" name="Int. J. Syst. Evol. Microbiol.">
        <title>Complete genome sequence of Corynebacterium casei LMG S-19264T (=DSM 44701T), isolated from a smear-ripened cheese.</title>
        <authorList>
            <consortium name="US DOE Joint Genome Institute (JGI-PGF)"/>
            <person name="Walter F."/>
            <person name="Albersmeier A."/>
            <person name="Kalinowski J."/>
            <person name="Ruckert C."/>
        </authorList>
    </citation>
    <scope>NUCLEOTIDE SEQUENCE [LARGE SCALE GENOMIC DNA]</scope>
    <source>
        <strain evidence="4 5">KCTC 32337</strain>
    </source>
</reference>
<feature type="domain" description="Response regulatory" evidence="3">
    <location>
        <begin position="7"/>
        <end position="126"/>
    </location>
</feature>
<comment type="caution">
    <text evidence="4">The sequence shown here is derived from an EMBL/GenBank/DDBJ whole genome shotgun (WGS) entry which is preliminary data.</text>
</comment>
<feature type="repeat" description="TPR" evidence="2">
    <location>
        <begin position="447"/>
        <end position="480"/>
    </location>
</feature>
<dbReference type="Pfam" id="PF00072">
    <property type="entry name" value="Response_reg"/>
    <property type="match status" value="1"/>
</dbReference>
<keyword evidence="2" id="KW-0802">TPR repeat</keyword>
<dbReference type="SUPFAM" id="SSF52172">
    <property type="entry name" value="CheY-like"/>
    <property type="match status" value="1"/>
</dbReference>
<accession>A0A8H9M281</accession>
<dbReference type="RefSeq" id="WP_191866774.1">
    <property type="nucleotide sequence ID" value="NZ_BMZC01000011.1"/>
</dbReference>
<evidence type="ECO:0000256" key="1">
    <source>
        <dbReference type="PROSITE-ProRule" id="PRU00169"/>
    </source>
</evidence>
<dbReference type="PROSITE" id="PS50110">
    <property type="entry name" value="RESPONSE_REGULATORY"/>
    <property type="match status" value="1"/>
</dbReference>
<dbReference type="InterPro" id="IPR011006">
    <property type="entry name" value="CheY-like_superfamily"/>
</dbReference>
<dbReference type="InterPro" id="IPR019734">
    <property type="entry name" value="TPR_rpt"/>
</dbReference>
<dbReference type="EMBL" id="BMZC01000011">
    <property type="protein sequence ID" value="GGZ73973.1"/>
    <property type="molecule type" value="Genomic_DNA"/>
</dbReference>
<dbReference type="GO" id="GO:0000160">
    <property type="term" value="P:phosphorelay signal transduction system"/>
    <property type="evidence" value="ECO:0007669"/>
    <property type="project" value="InterPro"/>
</dbReference>
<dbReference type="SUPFAM" id="SSF48452">
    <property type="entry name" value="TPR-like"/>
    <property type="match status" value="1"/>
</dbReference>
<dbReference type="PANTHER" id="PTHR43228">
    <property type="entry name" value="TWO-COMPONENT RESPONSE REGULATOR"/>
    <property type="match status" value="1"/>
</dbReference>
<protein>
    <recommendedName>
        <fullName evidence="3">Response regulatory domain-containing protein</fullName>
    </recommendedName>
</protein>
<dbReference type="AlphaFoldDB" id="A0A8H9M281"/>
<dbReference type="SMART" id="SM00448">
    <property type="entry name" value="REC"/>
    <property type="match status" value="1"/>
</dbReference>
<evidence type="ECO:0000313" key="4">
    <source>
        <dbReference type="EMBL" id="GGZ73973.1"/>
    </source>
</evidence>
<evidence type="ECO:0000256" key="2">
    <source>
        <dbReference type="PROSITE-ProRule" id="PRU00339"/>
    </source>
</evidence>
<organism evidence="4 5">
    <name type="scientific">Paraglaciecola chathamensis</name>
    <dbReference type="NCBI Taxonomy" id="368405"/>
    <lineage>
        <taxon>Bacteria</taxon>
        <taxon>Pseudomonadati</taxon>
        <taxon>Pseudomonadota</taxon>
        <taxon>Gammaproteobacteria</taxon>
        <taxon>Alteromonadales</taxon>
        <taxon>Alteromonadaceae</taxon>
        <taxon>Paraglaciecola</taxon>
    </lineage>
</organism>
<dbReference type="Gene3D" id="1.25.40.10">
    <property type="entry name" value="Tetratricopeptide repeat domain"/>
    <property type="match status" value="1"/>
</dbReference>
<evidence type="ECO:0000313" key="5">
    <source>
        <dbReference type="Proteomes" id="UP000622604"/>
    </source>
</evidence>
<dbReference type="InterPro" id="IPR052048">
    <property type="entry name" value="ST_Response_Regulator"/>
</dbReference>
<dbReference type="PROSITE" id="PS50005">
    <property type="entry name" value="TPR"/>
    <property type="match status" value="1"/>
</dbReference>
<feature type="modified residue" description="4-aspartylphosphate" evidence="1">
    <location>
        <position position="57"/>
    </location>
</feature>
<evidence type="ECO:0000259" key="3">
    <source>
        <dbReference type="PROSITE" id="PS50110"/>
    </source>
</evidence>
<keyword evidence="1" id="KW-0597">Phosphoprotein</keyword>
<dbReference type="InterPro" id="IPR001789">
    <property type="entry name" value="Sig_transdc_resp-reg_receiver"/>
</dbReference>
<gene>
    <name evidence="4" type="ORF">GCM10011274_35410</name>
</gene>
<sequence>MSLSDIKVAIVEDNGMARINLRNHLMEMGFTEVGCFSNGRELKAHVRLRRVDLLLMDYHLGQNKNGVEVVQELQEKGLLKSSTSIIFITSDRLPMIVGQIVDVHPDALVIKPYTIRSIEKNISACLNFHHYLQPVFKLMDDNEFELALDKLVYMLERNSRPRLRSQMVKLQARLLIKIKRFKEAASVYNDVLRSSDKIIWARWGLIQSLYLDGQIAQSEEMLLELTNTQLTSDKAREWLARICIGNNQYAQAEDHMNEIREGEMSVSAARLKAYIFQAQERNNEAIQLLEKKRESNRGIRERYDELSLDLARCYLQEAEGKSANERDKTLQVAKFLIGSAGRKNLDQKLIIKKDFLYAAVAVMGGNLDKASELLHREGMDDLADVDVIQMTDAITAWKGIGNDMKASEILALCKERVAELDDGNETTVANMLVIKREESIGERRPEALSFNKTGLEYYIKHEYKKATQHFYQAYLLFPREVAFSLNLLQSLVEAEQAKYKNVNTKKFLLELSRRQMTPSNQKRLEEITKKVEKKPSIFN</sequence>
<dbReference type="InterPro" id="IPR011990">
    <property type="entry name" value="TPR-like_helical_dom_sf"/>
</dbReference>
<dbReference type="Proteomes" id="UP000622604">
    <property type="component" value="Unassembled WGS sequence"/>
</dbReference>
<dbReference type="Gene3D" id="3.40.50.2300">
    <property type="match status" value="1"/>
</dbReference>